<dbReference type="NCBIfam" id="TIGR02634">
    <property type="entry name" value="xylF"/>
    <property type="match status" value="1"/>
</dbReference>
<accession>A0ABU5DYB6</accession>
<comment type="caution">
    <text evidence="6">The sequence shown here is derived from an EMBL/GenBank/DDBJ whole genome shotgun (WGS) entry which is preliminary data.</text>
</comment>
<gene>
    <name evidence="6" type="primary">xylF</name>
    <name evidence="6" type="ORF">SMD31_10235</name>
</gene>
<comment type="subcellular location">
    <subcellularLocation>
        <location evidence="1">Periplasm</location>
    </subcellularLocation>
</comment>
<keyword evidence="3 4" id="KW-0732">Signal</keyword>
<comment type="similarity">
    <text evidence="2">Belongs to the bacterial solute-binding protein 2 family.</text>
</comment>
<evidence type="ECO:0000313" key="6">
    <source>
        <dbReference type="EMBL" id="MDY0872303.1"/>
    </source>
</evidence>
<feature type="signal peptide" evidence="4">
    <location>
        <begin position="1"/>
        <end position="33"/>
    </location>
</feature>
<evidence type="ECO:0000256" key="1">
    <source>
        <dbReference type="ARBA" id="ARBA00004418"/>
    </source>
</evidence>
<dbReference type="InterPro" id="IPR028082">
    <property type="entry name" value="Peripla_BP_I"/>
</dbReference>
<dbReference type="PANTHER" id="PTHR30036">
    <property type="entry name" value="D-XYLOSE-BINDING PERIPLASMIC PROTEIN"/>
    <property type="match status" value="1"/>
</dbReference>
<feature type="chain" id="PRO_5047376720" evidence="4">
    <location>
        <begin position="34"/>
        <end position="354"/>
    </location>
</feature>
<sequence length="354" mass="36862">MKNFLARPFGRRVALAMLGAGLLAGTSLSTAKAEDLVVGVSWSNFQEERWKTDEAAIKAVLDAAGVKYISADAQSNPSKQLSDIESLIAGGANALIVLAQDSASIGPAITAATNAGIPVVGYDRLIEDASAYYLTFDNKEVGRMQAAAVFAAQPKGNYVFIKGNQADPNADFLHEGQLEVLKAAIDKGDIKVVGEQYTENWEPAVAQRNMEQILTANDNKVDAVVASNDGTAGGVVAALTAQGLAGIPVSGQDGDKAALNRVALGTQTVSVWKDARELGKAAATIAIDLAKGKKLAEVPGTVQWKSPKGVEMNATFLKPVPITKDNLDVVITAGWISKAEACQGADAGKVPACK</sequence>
<evidence type="ECO:0000256" key="4">
    <source>
        <dbReference type="SAM" id="SignalP"/>
    </source>
</evidence>
<name>A0ABU5DYB6_9PROT</name>
<dbReference type="PANTHER" id="PTHR30036:SF1">
    <property type="entry name" value="D-XYLOSE-BINDING PERIPLASMIC PROTEIN"/>
    <property type="match status" value="1"/>
</dbReference>
<dbReference type="Gene3D" id="3.40.50.2300">
    <property type="match status" value="2"/>
</dbReference>
<evidence type="ECO:0000256" key="2">
    <source>
        <dbReference type="ARBA" id="ARBA00007639"/>
    </source>
</evidence>
<feature type="domain" description="Periplasmic binding protein" evidence="5">
    <location>
        <begin position="38"/>
        <end position="294"/>
    </location>
</feature>
<reference evidence="6 7" key="1">
    <citation type="journal article" date="2013" name="Antonie Van Leeuwenhoek">
        <title>Dongia rigui sp. nov., isolated from freshwater of a large wetland in Korea.</title>
        <authorList>
            <person name="Baik K.S."/>
            <person name="Hwang Y.M."/>
            <person name="Choi J.S."/>
            <person name="Kwon J."/>
            <person name="Seong C.N."/>
        </authorList>
    </citation>
    <scope>NUCLEOTIDE SEQUENCE [LARGE SCALE GENOMIC DNA]</scope>
    <source>
        <strain evidence="6 7">04SU4-P</strain>
    </source>
</reference>
<organism evidence="6 7">
    <name type="scientific">Dongia rigui</name>
    <dbReference type="NCBI Taxonomy" id="940149"/>
    <lineage>
        <taxon>Bacteria</taxon>
        <taxon>Pseudomonadati</taxon>
        <taxon>Pseudomonadota</taxon>
        <taxon>Alphaproteobacteria</taxon>
        <taxon>Rhodospirillales</taxon>
        <taxon>Dongiaceae</taxon>
        <taxon>Dongia</taxon>
    </lineage>
</organism>
<dbReference type="Proteomes" id="UP001271769">
    <property type="component" value="Unassembled WGS sequence"/>
</dbReference>
<dbReference type="SUPFAM" id="SSF53822">
    <property type="entry name" value="Periplasmic binding protein-like I"/>
    <property type="match status" value="1"/>
</dbReference>
<dbReference type="RefSeq" id="WP_320500723.1">
    <property type="nucleotide sequence ID" value="NZ_JAXCLX010000001.1"/>
</dbReference>
<dbReference type="Pfam" id="PF13407">
    <property type="entry name" value="Peripla_BP_4"/>
    <property type="match status" value="1"/>
</dbReference>
<dbReference type="EMBL" id="JAXCLX010000001">
    <property type="protein sequence ID" value="MDY0872303.1"/>
    <property type="molecule type" value="Genomic_DNA"/>
</dbReference>
<dbReference type="InterPro" id="IPR050555">
    <property type="entry name" value="Bact_Solute-Bind_Prot2"/>
</dbReference>
<evidence type="ECO:0000313" key="7">
    <source>
        <dbReference type="Proteomes" id="UP001271769"/>
    </source>
</evidence>
<dbReference type="InterPro" id="IPR013456">
    <property type="entry name" value="XylF"/>
</dbReference>
<dbReference type="CDD" id="cd19993">
    <property type="entry name" value="PBP1_ABC_xylose_binding-like"/>
    <property type="match status" value="1"/>
</dbReference>
<proteinExistence type="inferred from homology"/>
<dbReference type="InterPro" id="IPR025997">
    <property type="entry name" value="SBP_2_dom"/>
</dbReference>
<protein>
    <submittedName>
        <fullName evidence="6">D-xylose ABC transporter substrate-binding protein</fullName>
    </submittedName>
</protein>
<evidence type="ECO:0000256" key="3">
    <source>
        <dbReference type="ARBA" id="ARBA00022729"/>
    </source>
</evidence>
<evidence type="ECO:0000259" key="5">
    <source>
        <dbReference type="Pfam" id="PF13407"/>
    </source>
</evidence>
<keyword evidence="7" id="KW-1185">Reference proteome</keyword>